<accession>A0ABU6CKP5</accession>
<dbReference type="Proteomes" id="UP001352223">
    <property type="component" value="Unassembled WGS sequence"/>
</dbReference>
<sequence>LMWRALMWRALMWRALMWRALMWRALMWRALMWRALWGCGGAACSRGAGNCATSHDGGSVDTVGNPYGE</sequence>
<feature type="non-terminal residue" evidence="1">
    <location>
        <position position="1"/>
    </location>
</feature>
<gene>
    <name evidence="1" type="ORF">OKJ48_34515</name>
</gene>
<reference evidence="1 2" key="1">
    <citation type="submission" date="2022-10" db="EMBL/GenBank/DDBJ databases">
        <authorList>
            <person name="Xie J."/>
            <person name="Shen N."/>
        </authorList>
    </citation>
    <scope>NUCLEOTIDE SEQUENCE [LARGE SCALE GENOMIC DNA]</scope>
    <source>
        <strain evidence="1 2">DSM 41681</strain>
    </source>
</reference>
<dbReference type="EMBL" id="JAOZYB010000328">
    <property type="protein sequence ID" value="MEB3965304.1"/>
    <property type="molecule type" value="Genomic_DNA"/>
</dbReference>
<keyword evidence="2" id="KW-1185">Reference proteome</keyword>
<evidence type="ECO:0000313" key="2">
    <source>
        <dbReference type="Proteomes" id="UP001352223"/>
    </source>
</evidence>
<comment type="caution">
    <text evidence="1">The sequence shown here is derived from an EMBL/GenBank/DDBJ whole genome shotgun (WGS) entry which is preliminary data.</text>
</comment>
<evidence type="ECO:0000313" key="1">
    <source>
        <dbReference type="EMBL" id="MEB3965304.1"/>
    </source>
</evidence>
<organism evidence="1 2">
    <name type="scientific">Streptomyces kunmingensis</name>
    <dbReference type="NCBI Taxonomy" id="68225"/>
    <lineage>
        <taxon>Bacteria</taxon>
        <taxon>Bacillati</taxon>
        <taxon>Actinomycetota</taxon>
        <taxon>Actinomycetes</taxon>
        <taxon>Kitasatosporales</taxon>
        <taxon>Streptomycetaceae</taxon>
        <taxon>Streptomyces</taxon>
    </lineage>
</organism>
<proteinExistence type="predicted"/>
<name>A0ABU6CKP5_9ACTN</name>
<dbReference type="RefSeq" id="WP_324773458.1">
    <property type="nucleotide sequence ID" value="NZ_JAOZYB010000328.1"/>
</dbReference>
<protein>
    <submittedName>
        <fullName evidence="1">Uncharacterized protein</fullName>
    </submittedName>
</protein>